<proteinExistence type="predicted"/>
<reference evidence="1 2" key="1">
    <citation type="journal article" date="2022" name="DNA Res.">
        <title>Chromosomal-level genome assembly of the orchid tree Bauhinia variegata (Leguminosae; Cercidoideae) supports the allotetraploid origin hypothesis of Bauhinia.</title>
        <authorList>
            <person name="Zhong Y."/>
            <person name="Chen Y."/>
            <person name="Zheng D."/>
            <person name="Pang J."/>
            <person name="Liu Y."/>
            <person name="Luo S."/>
            <person name="Meng S."/>
            <person name="Qian L."/>
            <person name="Wei D."/>
            <person name="Dai S."/>
            <person name="Zhou R."/>
        </authorList>
    </citation>
    <scope>NUCLEOTIDE SEQUENCE [LARGE SCALE GENOMIC DNA]</scope>
    <source>
        <strain evidence="1">BV-YZ2020</strain>
    </source>
</reference>
<evidence type="ECO:0000313" key="2">
    <source>
        <dbReference type="Proteomes" id="UP000828941"/>
    </source>
</evidence>
<dbReference type="EMBL" id="CM039436">
    <property type="protein sequence ID" value="KAI4313768.1"/>
    <property type="molecule type" value="Genomic_DNA"/>
</dbReference>
<keyword evidence="2" id="KW-1185">Reference proteome</keyword>
<organism evidence="1 2">
    <name type="scientific">Bauhinia variegata</name>
    <name type="common">Purple orchid tree</name>
    <name type="synonym">Phanera variegata</name>
    <dbReference type="NCBI Taxonomy" id="167791"/>
    <lineage>
        <taxon>Eukaryota</taxon>
        <taxon>Viridiplantae</taxon>
        <taxon>Streptophyta</taxon>
        <taxon>Embryophyta</taxon>
        <taxon>Tracheophyta</taxon>
        <taxon>Spermatophyta</taxon>
        <taxon>Magnoliopsida</taxon>
        <taxon>eudicotyledons</taxon>
        <taxon>Gunneridae</taxon>
        <taxon>Pentapetalae</taxon>
        <taxon>rosids</taxon>
        <taxon>fabids</taxon>
        <taxon>Fabales</taxon>
        <taxon>Fabaceae</taxon>
        <taxon>Cercidoideae</taxon>
        <taxon>Cercideae</taxon>
        <taxon>Bauhiniinae</taxon>
        <taxon>Bauhinia</taxon>
    </lineage>
</organism>
<evidence type="ECO:0000313" key="1">
    <source>
        <dbReference type="EMBL" id="KAI4313768.1"/>
    </source>
</evidence>
<accession>A0ACB9LR98</accession>
<name>A0ACB9LR98_BAUVA</name>
<dbReference type="Proteomes" id="UP000828941">
    <property type="component" value="Chromosome 11"/>
</dbReference>
<gene>
    <name evidence="1" type="ORF">L6164_026723</name>
</gene>
<protein>
    <submittedName>
        <fullName evidence="1">Uncharacterized protein</fullName>
    </submittedName>
</protein>
<sequence length="296" mass="33591">MSGYGKLETDVHICATPAQFHEIFCNRTHHIANVADKIKGVEIHEGDWGKVGSIIVWNYVHDGKHCVAKEVIEAVDPDKNLITFRIIEGDLLKDYKSFKVTIQVSPKDKGSVVHWTFEFEKKHGRIPDPHTLMELALEMSKEIDDHLAYGKLETDVHINATAQQFHEILCSRTHHIANVSTDKIKGVDIHDGEWGKVGAIIFWNYVHDGKHCTAKEVVEAIDPNKNLIAFKVLEGDLMEDFKTFKFIIQASPKAKGSVVHWTLEYEKKYGHIIDPHTLMEFVVDVSKDIDAHLTQA</sequence>
<comment type="caution">
    <text evidence="1">The sequence shown here is derived from an EMBL/GenBank/DDBJ whole genome shotgun (WGS) entry which is preliminary data.</text>
</comment>